<dbReference type="SUPFAM" id="SSF52833">
    <property type="entry name" value="Thioredoxin-like"/>
    <property type="match status" value="1"/>
</dbReference>
<accession>A0A5E4TQM4</accession>
<dbReference type="Gene3D" id="3.40.30.10">
    <property type="entry name" value="Glutaredoxin"/>
    <property type="match status" value="1"/>
</dbReference>
<dbReference type="InterPro" id="IPR036249">
    <property type="entry name" value="Thioredoxin-like_sf"/>
</dbReference>
<dbReference type="InterPro" id="IPR001853">
    <property type="entry name" value="DSBA-like_thioredoxin_dom"/>
</dbReference>
<protein>
    <submittedName>
        <fullName evidence="2">DSBA oxidoreductase</fullName>
    </submittedName>
</protein>
<evidence type="ECO:0000313" key="3">
    <source>
        <dbReference type="Proteomes" id="UP000343317"/>
    </source>
</evidence>
<proteinExistence type="predicted"/>
<evidence type="ECO:0000259" key="1">
    <source>
        <dbReference type="Pfam" id="PF01323"/>
    </source>
</evidence>
<evidence type="ECO:0000313" key="2">
    <source>
        <dbReference type="EMBL" id="VVD90165.1"/>
    </source>
</evidence>
<feature type="domain" description="DSBA-like thioredoxin" evidence="1">
    <location>
        <begin position="6"/>
        <end position="206"/>
    </location>
</feature>
<dbReference type="PANTHER" id="PTHR13887:SF41">
    <property type="entry name" value="THIOREDOXIN SUPERFAMILY PROTEIN"/>
    <property type="match status" value="1"/>
</dbReference>
<sequence>MPSVEIQITYDFICPWCWIGRRHLQAALAQMPDTAFSIRYVPYELNPGMPKEGADRKAYRSAKFGSWARSQAMDADVTLAGRSVGAAFHYDRVTITPNTRLAHRLMIYAARRGDAAKTEALFESVFHAYFSEGQDIGKAEVLAALAGQVGFDAKEARDFLDSPAGEREVVAAELQAQANGVRSVPTLRIGNTSISGAQPSSTLIQAVRQAAAQSAVAPAA</sequence>
<dbReference type="AlphaFoldDB" id="A0A5E4TQM4"/>
<keyword evidence="3" id="KW-1185">Reference proteome</keyword>
<reference evidence="2 3" key="1">
    <citation type="submission" date="2019-08" db="EMBL/GenBank/DDBJ databases">
        <authorList>
            <person name="Peeters C."/>
        </authorList>
    </citation>
    <scope>NUCLEOTIDE SEQUENCE [LARGE SCALE GENOMIC DNA]</scope>
    <source>
        <strain evidence="2 3">LMG 31112</strain>
    </source>
</reference>
<dbReference type="Pfam" id="PF01323">
    <property type="entry name" value="DSBA"/>
    <property type="match status" value="1"/>
</dbReference>
<name>A0A5E4TQM4_9BURK</name>
<dbReference type="GO" id="GO:0016491">
    <property type="term" value="F:oxidoreductase activity"/>
    <property type="evidence" value="ECO:0007669"/>
    <property type="project" value="InterPro"/>
</dbReference>
<gene>
    <name evidence="2" type="ORF">PHO31112_01574</name>
</gene>
<dbReference type="PANTHER" id="PTHR13887">
    <property type="entry name" value="GLUTATHIONE S-TRANSFERASE KAPPA"/>
    <property type="match status" value="1"/>
</dbReference>
<dbReference type="EMBL" id="CABPSM010000003">
    <property type="protein sequence ID" value="VVD90165.1"/>
    <property type="molecule type" value="Genomic_DNA"/>
</dbReference>
<dbReference type="RefSeq" id="WP_150619982.1">
    <property type="nucleotide sequence ID" value="NZ_CABPSM010000003.1"/>
</dbReference>
<organism evidence="2 3">
    <name type="scientific">Pandoraea horticolens</name>
    <dbReference type="NCBI Taxonomy" id="2508298"/>
    <lineage>
        <taxon>Bacteria</taxon>
        <taxon>Pseudomonadati</taxon>
        <taxon>Pseudomonadota</taxon>
        <taxon>Betaproteobacteria</taxon>
        <taxon>Burkholderiales</taxon>
        <taxon>Burkholderiaceae</taxon>
        <taxon>Pandoraea</taxon>
    </lineage>
</organism>
<dbReference type="Proteomes" id="UP000343317">
    <property type="component" value="Unassembled WGS sequence"/>
</dbReference>
<dbReference type="CDD" id="cd03024">
    <property type="entry name" value="DsbA_FrnE"/>
    <property type="match status" value="1"/>
</dbReference>